<dbReference type="PROSITE" id="PS50157">
    <property type="entry name" value="ZINC_FINGER_C2H2_2"/>
    <property type="match status" value="4"/>
</dbReference>
<keyword evidence="8" id="KW-1185">Reference proteome</keyword>
<dbReference type="WBParaSite" id="SVE_0008600.1">
    <property type="protein sequence ID" value="SVE_0008600.1"/>
    <property type="gene ID" value="SVE_0008600"/>
</dbReference>
<dbReference type="AlphaFoldDB" id="A0A0K0EU93"/>
<evidence type="ECO:0000256" key="3">
    <source>
        <dbReference type="ARBA" id="ARBA00022771"/>
    </source>
</evidence>
<dbReference type="InterPro" id="IPR013087">
    <property type="entry name" value="Znf_C2H2_type"/>
</dbReference>
<dbReference type="Gene3D" id="3.30.160.60">
    <property type="entry name" value="Classic Zinc Finger"/>
    <property type="match status" value="3"/>
</dbReference>
<dbReference type="InterPro" id="IPR036236">
    <property type="entry name" value="Znf_C2H2_sf"/>
</dbReference>
<dbReference type="STRING" id="75913.A0A0K0EU93"/>
<evidence type="ECO:0000256" key="2">
    <source>
        <dbReference type="ARBA" id="ARBA00022737"/>
    </source>
</evidence>
<feature type="compositionally biased region" description="Polar residues" evidence="6">
    <location>
        <begin position="80"/>
        <end position="95"/>
    </location>
</feature>
<protein>
    <submittedName>
        <fullName evidence="9">C2H2-type domain-containing protein</fullName>
    </submittedName>
</protein>
<dbReference type="GO" id="GO:0008270">
    <property type="term" value="F:zinc ion binding"/>
    <property type="evidence" value="ECO:0007669"/>
    <property type="project" value="UniProtKB-KW"/>
</dbReference>
<evidence type="ECO:0000313" key="9">
    <source>
        <dbReference type="WBParaSite" id="SVE_0008600.1"/>
    </source>
</evidence>
<feature type="domain" description="C2H2-type" evidence="7">
    <location>
        <begin position="182"/>
        <end position="207"/>
    </location>
</feature>
<dbReference type="Proteomes" id="UP000035680">
    <property type="component" value="Unassembled WGS sequence"/>
</dbReference>
<proteinExistence type="predicted"/>
<reference evidence="9" key="2">
    <citation type="submission" date="2015-08" db="UniProtKB">
        <authorList>
            <consortium name="WormBaseParasite"/>
        </authorList>
    </citation>
    <scope>IDENTIFICATION</scope>
</reference>
<dbReference type="Pfam" id="PF13894">
    <property type="entry name" value="zf-C2H2_4"/>
    <property type="match status" value="1"/>
</dbReference>
<keyword evidence="2" id="KW-0677">Repeat</keyword>
<evidence type="ECO:0000256" key="5">
    <source>
        <dbReference type="PROSITE-ProRule" id="PRU00042"/>
    </source>
</evidence>
<reference evidence="8" key="1">
    <citation type="submission" date="2014-07" db="EMBL/GenBank/DDBJ databases">
        <authorList>
            <person name="Martin A.A"/>
            <person name="De Silva N."/>
        </authorList>
    </citation>
    <scope>NUCLEOTIDE SEQUENCE</scope>
</reference>
<dbReference type="PANTHER" id="PTHR24379">
    <property type="entry name" value="KRAB AND ZINC FINGER DOMAIN-CONTAINING"/>
    <property type="match status" value="1"/>
</dbReference>
<organism evidence="8 9">
    <name type="scientific">Strongyloides venezuelensis</name>
    <name type="common">Threadworm</name>
    <dbReference type="NCBI Taxonomy" id="75913"/>
    <lineage>
        <taxon>Eukaryota</taxon>
        <taxon>Metazoa</taxon>
        <taxon>Ecdysozoa</taxon>
        <taxon>Nematoda</taxon>
        <taxon>Chromadorea</taxon>
        <taxon>Rhabditida</taxon>
        <taxon>Tylenchina</taxon>
        <taxon>Panagrolaimomorpha</taxon>
        <taxon>Strongyloidoidea</taxon>
        <taxon>Strongyloididae</taxon>
        <taxon>Strongyloides</taxon>
    </lineage>
</organism>
<name>A0A0K0EU93_STRVS</name>
<keyword evidence="4" id="KW-0862">Zinc</keyword>
<feature type="region of interest" description="Disordered" evidence="6">
    <location>
        <begin position="78"/>
        <end position="105"/>
    </location>
</feature>
<feature type="domain" description="C2H2-type" evidence="7">
    <location>
        <begin position="140"/>
        <end position="168"/>
    </location>
</feature>
<accession>A0A0K0EU93</accession>
<evidence type="ECO:0000256" key="6">
    <source>
        <dbReference type="SAM" id="MobiDB-lite"/>
    </source>
</evidence>
<evidence type="ECO:0000313" key="8">
    <source>
        <dbReference type="Proteomes" id="UP000035680"/>
    </source>
</evidence>
<sequence length="306" mass="35857">MDRMVFGNLINSMTLYGTPGMPNEIGERLRFQQTVLQNLAFWQNYNNYTSAIMAAQNFLPPSPLSLLTTTTPPQILISSNSSSIHKNRVRSISSTPKDDLEETPRNKNYRELIKCNSCDKCFKTRKEHRQHIILHHERRFECERCTKTFLTQGLLDSHINKKHSPDDGKKMKSVNEKYCKQFQCKLCDRSYETYYNYKEHLAKHDGKIFKCSVCNKLLSGQSALSRHTKIHSKPHECIICKDRFSSAYDLDCHFSYYHSSIKRFRCQFCNRALYNYSGKLRHERLCLGININDKNIKEGEEKENND</sequence>
<feature type="domain" description="C2H2-type" evidence="7">
    <location>
        <begin position="113"/>
        <end position="140"/>
    </location>
</feature>
<dbReference type="Pfam" id="PF00096">
    <property type="entry name" value="zf-C2H2"/>
    <property type="match status" value="1"/>
</dbReference>
<dbReference type="SUPFAM" id="SSF57667">
    <property type="entry name" value="beta-beta-alpha zinc fingers"/>
    <property type="match status" value="3"/>
</dbReference>
<dbReference type="PANTHER" id="PTHR24379:SF121">
    <property type="entry name" value="C2H2-TYPE DOMAIN-CONTAINING PROTEIN"/>
    <property type="match status" value="1"/>
</dbReference>
<evidence type="ECO:0000259" key="7">
    <source>
        <dbReference type="PROSITE" id="PS50157"/>
    </source>
</evidence>
<dbReference type="SMART" id="SM00355">
    <property type="entry name" value="ZnF_C2H2"/>
    <property type="match status" value="6"/>
</dbReference>
<dbReference type="PROSITE" id="PS00028">
    <property type="entry name" value="ZINC_FINGER_C2H2_1"/>
    <property type="match status" value="5"/>
</dbReference>
<feature type="compositionally biased region" description="Basic and acidic residues" evidence="6">
    <location>
        <begin position="96"/>
        <end position="105"/>
    </location>
</feature>
<keyword evidence="1" id="KW-0479">Metal-binding</keyword>
<evidence type="ECO:0000256" key="1">
    <source>
        <dbReference type="ARBA" id="ARBA00022723"/>
    </source>
</evidence>
<feature type="domain" description="C2H2-type" evidence="7">
    <location>
        <begin position="209"/>
        <end position="236"/>
    </location>
</feature>
<evidence type="ECO:0000256" key="4">
    <source>
        <dbReference type="ARBA" id="ARBA00022833"/>
    </source>
</evidence>
<keyword evidence="3 5" id="KW-0863">Zinc-finger</keyword>